<feature type="transmembrane region" description="Helical" evidence="1">
    <location>
        <begin position="28"/>
        <end position="47"/>
    </location>
</feature>
<proteinExistence type="predicted"/>
<accession>A0ABU9J3M9</accession>
<organism evidence="2 3">
    <name type="scientific">Pseudoxanthomonas putridarboris</name>
    <dbReference type="NCBI Taxonomy" id="752605"/>
    <lineage>
        <taxon>Bacteria</taxon>
        <taxon>Pseudomonadati</taxon>
        <taxon>Pseudomonadota</taxon>
        <taxon>Gammaproteobacteria</taxon>
        <taxon>Lysobacterales</taxon>
        <taxon>Lysobacteraceae</taxon>
        <taxon>Pseudoxanthomonas</taxon>
    </lineage>
</organism>
<reference evidence="2 3" key="1">
    <citation type="submission" date="2024-04" db="EMBL/GenBank/DDBJ databases">
        <title>Draft genome sequence of Pseudoxanthomonas putridarboris WD12.</title>
        <authorList>
            <person name="Oh J."/>
        </authorList>
    </citation>
    <scope>NUCLEOTIDE SEQUENCE [LARGE SCALE GENOMIC DNA]</scope>
    <source>
        <strain evidence="2 3">WD12</strain>
    </source>
</reference>
<protein>
    <submittedName>
        <fullName evidence="2">Uncharacterized protein</fullName>
    </submittedName>
</protein>
<name>A0ABU9J3M9_9GAMM</name>
<evidence type="ECO:0000256" key="1">
    <source>
        <dbReference type="SAM" id="Phobius"/>
    </source>
</evidence>
<gene>
    <name evidence="2" type="ORF">AAD027_11470</name>
</gene>
<dbReference type="EMBL" id="JBBWWT010000004">
    <property type="protein sequence ID" value="MEL1264976.1"/>
    <property type="molecule type" value="Genomic_DNA"/>
</dbReference>
<comment type="caution">
    <text evidence="2">The sequence shown here is derived from an EMBL/GenBank/DDBJ whole genome shotgun (WGS) entry which is preliminary data.</text>
</comment>
<dbReference type="RefSeq" id="WP_341726152.1">
    <property type="nucleotide sequence ID" value="NZ_JBBWWT010000004.1"/>
</dbReference>
<sequence>MNIQLAVYFIGVFVLGLFYNQLKLATGGGFWFVLTAIGYLLVLRLIGYGITRLIQARAASDKQ</sequence>
<keyword evidence="3" id="KW-1185">Reference proteome</keyword>
<evidence type="ECO:0000313" key="2">
    <source>
        <dbReference type="EMBL" id="MEL1264976.1"/>
    </source>
</evidence>
<feature type="transmembrane region" description="Helical" evidence="1">
    <location>
        <begin position="5"/>
        <end position="22"/>
    </location>
</feature>
<keyword evidence="1" id="KW-0812">Transmembrane</keyword>
<dbReference type="Proteomes" id="UP001459204">
    <property type="component" value="Unassembled WGS sequence"/>
</dbReference>
<keyword evidence="1" id="KW-0472">Membrane</keyword>
<evidence type="ECO:0000313" key="3">
    <source>
        <dbReference type="Proteomes" id="UP001459204"/>
    </source>
</evidence>
<keyword evidence="1" id="KW-1133">Transmembrane helix</keyword>